<dbReference type="AlphaFoldDB" id="A0A2H3S8Y2"/>
<evidence type="ECO:0000256" key="6">
    <source>
        <dbReference type="RuleBase" id="RU003909"/>
    </source>
</evidence>
<sequence>MSWQGQFLTVSTILHRPAIDFPSPAVVLVPHYRLQIPLSRNPNLNLVGSGHIDKGAIISAAGDSAWASSPDLQLKPEEMKAISAIVGGDSAAKDKAFAEGLYIAGERYVMARAEDRSIYARSGRLGVAVAKTRQAIVIGHHGEAQVAGNATSTVEGLADYLIKSGY</sequence>
<protein>
    <recommendedName>
        <fullName evidence="6">Profilin</fullName>
    </recommendedName>
</protein>
<reference evidence="7" key="1">
    <citation type="submission" date="2019-05" db="EMBL/GenBank/DDBJ databases">
        <authorList>
            <person name="Piombo E."/>
        </authorList>
    </citation>
    <scope>NUCLEOTIDE SEQUENCE</scope>
    <source>
        <strain evidence="7">C2S</strain>
    </source>
</reference>
<evidence type="ECO:0000256" key="1">
    <source>
        <dbReference type="ARBA" id="ARBA00004245"/>
    </source>
</evidence>
<dbReference type="OrthoDB" id="421374at2759"/>
<accession>A0A2H3S8Y2</accession>
<dbReference type="CDD" id="cd00148">
    <property type="entry name" value="PROF"/>
    <property type="match status" value="1"/>
</dbReference>
<dbReference type="InterPro" id="IPR036140">
    <property type="entry name" value="PFN_sf"/>
</dbReference>
<dbReference type="Gene3D" id="3.30.450.30">
    <property type="entry name" value="Dynein light chain 2a, cytoplasmic"/>
    <property type="match status" value="1"/>
</dbReference>
<gene>
    <name evidence="7" type="ORF">C2S_6488</name>
</gene>
<dbReference type="GO" id="GO:0005856">
    <property type="term" value="C:cytoskeleton"/>
    <property type="evidence" value="ECO:0007669"/>
    <property type="project" value="UniProtKB-SubCell"/>
</dbReference>
<comment type="subcellular location">
    <subcellularLocation>
        <location evidence="1">Cytoplasm</location>
        <location evidence="1">Cytoskeleton</location>
    </subcellularLocation>
</comment>
<evidence type="ECO:0000256" key="4">
    <source>
        <dbReference type="ARBA" id="ARBA00023203"/>
    </source>
</evidence>
<dbReference type="SUPFAM" id="SSF55770">
    <property type="entry name" value="Profilin (actin-binding protein)"/>
    <property type="match status" value="1"/>
</dbReference>
<comment type="caution">
    <text evidence="7">The sequence shown here is derived from an EMBL/GenBank/DDBJ whole genome shotgun (WGS) entry which is preliminary data.</text>
</comment>
<dbReference type="GO" id="GO:0003785">
    <property type="term" value="F:actin monomer binding"/>
    <property type="evidence" value="ECO:0007669"/>
    <property type="project" value="TreeGrafter"/>
</dbReference>
<dbReference type="PRINTS" id="PR00392">
    <property type="entry name" value="PROFILIN"/>
</dbReference>
<evidence type="ECO:0000313" key="7">
    <source>
        <dbReference type="EMBL" id="VTT66524.1"/>
    </source>
</evidence>
<keyword evidence="3" id="KW-0963">Cytoplasm</keyword>
<dbReference type="PANTHER" id="PTHR11604">
    <property type="entry name" value="PROFILIN"/>
    <property type="match status" value="1"/>
</dbReference>
<evidence type="ECO:0000256" key="5">
    <source>
        <dbReference type="ARBA" id="ARBA00023212"/>
    </source>
</evidence>
<dbReference type="SMART" id="SM00392">
    <property type="entry name" value="PROF"/>
    <property type="match status" value="1"/>
</dbReference>
<dbReference type="EMBL" id="CABFJX010000179">
    <property type="protein sequence ID" value="VTT66524.1"/>
    <property type="molecule type" value="Genomic_DNA"/>
</dbReference>
<evidence type="ECO:0000256" key="2">
    <source>
        <dbReference type="ARBA" id="ARBA00010058"/>
    </source>
</evidence>
<dbReference type="GO" id="GO:0005938">
    <property type="term" value="C:cell cortex"/>
    <property type="evidence" value="ECO:0007669"/>
    <property type="project" value="TreeGrafter"/>
</dbReference>
<dbReference type="PANTHER" id="PTHR11604:SF0">
    <property type="entry name" value="PROFILIN"/>
    <property type="match status" value="1"/>
</dbReference>
<proteinExistence type="inferred from homology"/>
<keyword evidence="5" id="KW-0206">Cytoskeleton</keyword>
<dbReference type="InterPro" id="IPR005455">
    <property type="entry name" value="PFN_euk"/>
</dbReference>
<dbReference type="Proteomes" id="UP000760494">
    <property type="component" value="Unassembled WGS sequence"/>
</dbReference>
<evidence type="ECO:0000256" key="3">
    <source>
        <dbReference type="ARBA" id="ARBA00022490"/>
    </source>
</evidence>
<name>A0A2H3S8Y2_FUSFU</name>
<dbReference type="InterPro" id="IPR048278">
    <property type="entry name" value="PFN"/>
</dbReference>
<evidence type="ECO:0000313" key="8">
    <source>
        <dbReference type="Proteomes" id="UP000760494"/>
    </source>
</evidence>
<comment type="similarity">
    <text evidence="2 6">Belongs to the profilin family.</text>
</comment>
<organism evidence="7 8">
    <name type="scientific">Fusarium fujikuroi</name>
    <name type="common">Bakanae and foot rot disease fungus</name>
    <name type="synonym">Gibberella fujikuroi</name>
    <dbReference type="NCBI Taxonomy" id="5127"/>
    <lineage>
        <taxon>Eukaryota</taxon>
        <taxon>Fungi</taxon>
        <taxon>Dikarya</taxon>
        <taxon>Ascomycota</taxon>
        <taxon>Pezizomycotina</taxon>
        <taxon>Sordariomycetes</taxon>
        <taxon>Hypocreomycetidae</taxon>
        <taxon>Hypocreales</taxon>
        <taxon>Nectriaceae</taxon>
        <taxon>Fusarium</taxon>
        <taxon>Fusarium fujikuroi species complex</taxon>
    </lineage>
</organism>
<dbReference type="Pfam" id="PF00235">
    <property type="entry name" value="Profilin"/>
    <property type="match status" value="1"/>
</dbReference>
<keyword evidence="4 6" id="KW-0009">Actin-binding</keyword>